<evidence type="ECO:0000313" key="3">
    <source>
        <dbReference type="Proteomes" id="UP001198862"/>
    </source>
</evidence>
<keyword evidence="3" id="KW-1185">Reference proteome</keyword>
<dbReference type="Proteomes" id="UP001198862">
    <property type="component" value="Unassembled WGS sequence"/>
</dbReference>
<keyword evidence="1" id="KW-0812">Transmembrane</keyword>
<sequence>MSFGTILQIAYVTGALVCLYFWLRGLLEIRAARREPASLLADKSFRAIYRAKPEDYFGRGRETVLRAQRSWRLALISGFIAALLGAFSQVLGR</sequence>
<comment type="caution">
    <text evidence="2">The sequence shown here is derived from an EMBL/GenBank/DDBJ whole genome shotgun (WGS) entry which is preliminary data.</text>
</comment>
<keyword evidence="1" id="KW-0472">Membrane</keyword>
<accession>A0ABS8KXT4</accession>
<proteinExistence type="predicted"/>
<evidence type="ECO:0000313" key="2">
    <source>
        <dbReference type="EMBL" id="MCC8430542.1"/>
    </source>
</evidence>
<protein>
    <submittedName>
        <fullName evidence="2">Uncharacterized protein</fullName>
    </submittedName>
</protein>
<dbReference type="EMBL" id="JAJISD010000006">
    <property type="protein sequence ID" value="MCC8430542.1"/>
    <property type="molecule type" value="Genomic_DNA"/>
</dbReference>
<evidence type="ECO:0000256" key="1">
    <source>
        <dbReference type="SAM" id="Phobius"/>
    </source>
</evidence>
<reference evidence="2 3" key="1">
    <citation type="submission" date="2021-11" db="EMBL/GenBank/DDBJ databases">
        <authorList>
            <person name="Lee D.-H."/>
            <person name="Kim S.-B."/>
        </authorList>
    </citation>
    <scope>NUCLEOTIDE SEQUENCE [LARGE SCALE GENOMIC DNA]</scope>
    <source>
        <strain evidence="2 3">KCTC 52223</strain>
    </source>
</reference>
<feature type="transmembrane region" description="Helical" evidence="1">
    <location>
        <begin position="71"/>
        <end position="91"/>
    </location>
</feature>
<name>A0ABS8KXT4_9HYPH</name>
<organism evidence="2 3">
    <name type="scientific">Reyranella aquatilis</name>
    <dbReference type="NCBI Taxonomy" id="2035356"/>
    <lineage>
        <taxon>Bacteria</taxon>
        <taxon>Pseudomonadati</taxon>
        <taxon>Pseudomonadota</taxon>
        <taxon>Alphaproteobacteria</taxon>
        <taxon>Hyphomicrobiales</taxon>
        <taxon>Reyranellaceae</taxon>
        <taxon>Reyranella</taxon>
    </lineage>
</organism>
<feature type="transmembrane region" description="Helical" evidence="1">
    <location>
        <begin position="6"/>
        <end position="23"/>
    </location>
</feature>
<gene>
    <name evidence="2" type="ORF">LJ725_16320</name>
</gene>
<keyword evidence="1" id="KW-1133">Transmembrane helix</keyword>
<dbReference type="RefSeq" id="WP_230551697.1">
    <property type="nucleotide sequence ID" value="NZ_JAJISD010000006.1"/>
</dbReference>